<dbReference type="GO" id="GO:0045892">
    <property type="term" value="P:negative regulation of DNA-templated transcription"/>
    <property type="evidence" value="ECO:0007669"/>
    <property type="project" value="TreeGrafter"/>
</dbReference>
<dbReference type="Pfam" id="PF05068">
    <property type="entry name" value="MtlR"/>
    <property type="match status" value="1"/>
</dbReference>
<dbReference type="RefSeq" id="WP_133516443.1">
    <property type="nucleotide sequence ID" value="NZ_SNWX01000064.1"/>
</dbReference>
<dbReference type="OrthoDB" id="9814134at2"/>
<gene>
    <name evidence="1" type="ORF">DFR79_1642</name>
</gene>
<accession>A0A4R6LBA8</accession>
<sequence>MNKNEGNITTGSFLNFFDDIVEELLKYKGIDQSDMYKEVLTNIFENHDLEHIAELISEDIFKFRAILLKETDRGSALMAASYLEDLLEKLLRKFFVDDNLLSNNLLNGYGGLSSFKSKIDLAYLLGLISRRVKRDLNLIRKIRNEFAHSAENINFNSSSINNRCNELNYNIFNDDISGRNKFIRVVFGLAGVLSSTKIKKERREEKPNKNLEEISLKKDIENFDEELSEEIEKYIKNKI</sequence>
<evidence type="ECO:0000313" key="1">
    <source>
        <dbReference type="EMBL" id="TDO69819.1"/>
    </source>
</evidence>
<dbReference type="AlphaFoldDB" id="A0A4R6LBA8"/>
<comment type="caution">
    <text evidence="1">The sequence shown here is derived from an EMBL/GenBank/DDBJ whole genome shotgun (WGS) entry which is preliminary data.</text>
</comment>
<proteinExistence type="predicted"/>
<dbReference type="Proteomes" id="UP000295064">
    <property type="component" value="Unassembled WGS sequence"/>
</dbReference>
<protein>
    <submittedName>
        <fullName evidence="1">Mannitol repressor</fullName>
    </submittedName>
</protein>
<dbReference type="SUPFAM" id="SSF158668">
    <property type="entry name" value="MtlR-like"/>
    <property type="match status" value="1"/>
</dbReference>
<reference evidence="1 2" key="1">
    <citation type="submission" date="2019-03" db="EMBL/GenBank/DDBJ databases">
        <title>Subsurface microbial communities from deep shales in Ohio and West Virginia, USA.</title>
        <authorList>
            <person name="Wrighton K."/>
        </authorList>
    </citation>
    <scope>NUCLEOTIDE SEQUENCE [LARGE SCALE GENOMIC DNA]</scope>
    <source>
        <strain evidence="1 2">MA284_T2</strain>
    </source>
</reference>
<organism evidence="1 2">
    <name type="scientific">Halanaerobium saccharolyticum</name>
    <dbReference type="NCBI Taxonomy" id="43595"/>
    <lineage>
        <taxon>Bacteria</taxon>
        <taxon>Bacillati</taxon>
        <taxon>Bacillota</taxon>
        <taxon>Clostridia</taxon>
        <taxon>Halanaerobiales</taxon>
        <taxon>Halanaerobiaceae</taxon>
        <taxon>Halanaerobium</taxon>
    </lineage>
</organism>
<dbReference type="InterPro" id="IPR007761">
    <property type="entry name" value="MtlR-like"/>
</dbReference>
<dbReference type="EMBL" id="SNWX01000064">
    <property type="protein sequence ID" value="TDO69819.1"/>
    <property type="molecule type" value="Genomic_DNA"/>
</dbReference>
<dbReference type="PANTHER" id="PTHR37941">
    <property type="entry name" value="FUMARASE E-RELATED"/>
    <property type="match status" value="1"/>
</dbReference>
<name>A0A4R6LBA8_9FIRM</name>
<evidence type="ECO:0000313" key="2">
    <source>
        <dbReference type="Proteomes" id="UP000295064"/>
    </source>
</evidence>
<dbReference type="InterPro" id="IPR038026">
    <property type="entry name" value="MtlR-like_sf"/>
</dbReference>
<dbReference type="PANTHER" id="PTHR37941:SF1">
    <property type="entry name" value="FUMARASE E-RELATED"/>
    <property type="match status" value="1"/>
</dbReference>
<dbReference type="Gene3D" id="1.20.120.330">
    <property type="entry name" value="Nucleotidyltransferases domain 2"/>
    <property type="match status" value="1"/>
</dbReference>